<evidence type="ECO:0000256" key="1">
    <source>
        <dbReference type="SAM" id="Phobius"/>
    </source>
</evidence>
<feature type="transmembrane region" description="Helical" evidence="1">
    <location>
        <begin position="47"/>
        <end position="64"/>
    </location>
</feature>
<feature type="transmembrane region" description="Helical" evidence="1">
    <location>
        <begin position="140"/>
        <end position="160"/>
    </location>
</feature>
<keyword evidence="3" id="KW-1185">Reference proteome</keyword>
<reference evidence="3" key="1">
    <citation type="journal article" date="2019" name="Int. J. Syst. Evol. Microbiol.">
        <title>The Global Catalogue of Microorganisms (GCM) 10K type strain sequencing project: providing services to taxonomists for standard genome sequencing and annotation.</title>
        <authorList>
            <consortium name="The Broad Institute Genomics Platform"/>
            <consortium name="The Broad Institute Genome Sequencing Center for Infectious Disease"/>
            <person name="Wu L."/>
            <person name="Ma J."/>
        </authorList>
    </citation>
    <scope>NUCLEOTIDE SEQUENCE [LARGE SCALE GENOMIC DNA]</scope>
    <source>
        <strain evidence="3">CGMCC 4.7289</strain>
    </source>
</reference>
<protein>
    <submittedName>
        <fullName evidence="2">DUF2269 family protein</fullName>
    </submittedName>
</protein>
<organism evidence="2 3">
    <name type="scientific">Hamadaea flava</name>
    <dbReference type="NCBI Taxonomy" id="1742688"/>
    <lineage>
        <taxon>Bacteria</taxon>
        <taxon>Bacillati</taxon>
        <taxon>Actinomycetota</taxon>
        <taxon>Actinomycetes</taxon>
        <taxon>Micromonosporales</taxon>
        <taxon>Micromonosporaceae</taxon>
        <taxon>Hamadaea</taxon>
    </lineage>
</organism>
<evidence type="ECO:0000313" key="2">
    <source>
        <dbReference type="EMBL" id="MFC4129886.1"/>
    </source>
</evidence>
<comment type="caution">
    <text evidence="2">The sequence shown here is derived from an EMBL/GenBank/DDBJ whole genome shotgun (WGS) entry which is preliminary data.</text>
</comment>
<keyword evidence="1" id="KW-0812">Transmembrane</keyword>
<keyword evidence="1" id="KW-1133">Transmembrane helix</keyword>
<proteinExistence type="predicted"/>
<keyword evidence="1" id="KW-0472">Membrane</keyword>
<sequence length="163" mass="17437">MTFLKALHVLSAVMLVGPLMSAPFIGRRAIQRRSADGVRMAATQTRAFGAGTVLTAVLGILTVLGSDGKYEFATPWVIISMTLYVVALGLVFFYAVPALHKAARMVSEGVIDTQPEVSALTATTDDLRLKERLDAITGRVAGAGFLVLLVFAVITLLMVIRPF</sequence>
<gene>
    <name evidence="2" type="ORF">ACFOZ4_04640</name>
</gene>
<accession>A0ABV8LG57</accession>
<feature type="transmembrane region" description="Helical" evidence="1">
    <location>
        <begin position="6"/>
        <end position="26"/>
    </location>
</feature>
<name>A0ABV8LG57_9ACTN</name>
<dbReference type="Proteomes" id="UP001595816">
    <property type="component" value="Unassembled WGS sequence"/>
</dbReference>
<dbReference type="InterPro" id="IPR018729">
    <property type="entry name" value="DUF2269_transmembrane"/>
</dbReference>
<dbReference type="RefSeq" id="WP_253763807.1">
    <property type="nucleotide sequence ID" value="NZ_JAMZDZ010000001.1"/>
</dbReference>
<feature type="transmembrane region" description="Helical" evidence="1">
    <location>
        <begin position="76"/>
        <end position="96"/>
    </location>
</feature>
<evidence type="ECO:0000313" key="3">
    <source>
        <dbReference type="Proteomes" id="UP001595816"/>
    </source>
</evidence>
<dbReference type="Pfam" id="PF10027">
    <property type="entry name" value="DUF2269"/>
    <property type="match status" value="1"/>
</dbReference>
<dbReference type="EMBL" id="JBHSAY010000003">
    <property type="protein sequence ID" value="MFC4129886.1"/>
    <property type="molecule type" value="Genomic_DNA"/>
</dbReference>